<dbReference type="Proteomes" id="UP000258309">
    <property type="component" value="Unassembled WGS sequence"/>
</dbReference>
<gene>
    <name evidence="2" type="ORF">B7463_g10561</name>
</gene>
<dbReference type="Pfam" id="PF06985">
    <property type="entry name" value="HET"/>
    <property type="match status" value="1"/>
</dbReference>
<protein>
    <recommendedName>
        <fullName evidence="1">Heterokaryon incompatibility domain-containing protein</fullName>
    </recommendedName>
</protein>
<evidence type="ECO:0000259" key="1">
    <source>
        <dbReference type="Pfam" id="PF06985"/>
    </source>
</evidence>
<reference evidence="2 3" key="1">
    <citation type="submission" date="2018-05" db="EMBL/GenBank/DDBJ databases">
        <title>Draft genome sequence of Scytalidium lignicola DSM 105466, a ubiquitous saprotrophic fungus.</title>
        <authorList>
            <person name="Buettner E."/>
            <person name="Gebauer A.M."/>
            <person name="Hofrichter M."/>
            <person name="Liers C."/>
            <person name="Kellner H."/>
        </authorList>
    </citation>
    <scope>NUCLEOTIDE SEQUENCE [LARGE SCALE GENOMIC DNA]</scope>
    <source>
        <strain evidence="2 3">DSM 105466</strain>
    </source>
</reference>
<comment type="caution">
    <text evidence="2">The sequence shown here is derived from an EMBL/GenBank/DDBJ whole genome shotgun (WGS) entry which is preliminary data.</text>
</comment>
<dbReference type="STRING" id="5539.A0A3E2GXM0"/>
<organism evidence="2 3">
    <name type="scientific">Scytalidium lignicola</name>
    <name type="common">Hyphomycete</name>
    <dbReference type="NCBI Taxonomy" id="5539"/>
    <lineage>
        <taxon>Eukaryota</taxon>
        <taxon>Fungi</taxon>
        <taxon>Dikarya</taxon>
        <taxon>Ascomycota</taxon>
        <taxon>Pezizomycotina</taxon>
        <taxon>Leotiomycetes</taxon>
        <taxon>Leotiomycetes incertae sedis</taxon>
        <taxon>Scytalidium</taxon>
    </lineage>
</organism>
<name>A0A3E2GXM0_SCYLI</name>
<dbReference type="EMBL" id="NCSJ02000305">
    <property type="protein sequence ID" value="RFU25767.1"/>
    <property type="molecule type" value="Genomic_DNA"/>
</dbReference>
<sequence length="765" mass="85920">MANNQLLTVTTTRSAPITVCSGCQEQAYIQLTVPSNFSNVKHITFRTTSHDQGFSNEESRYGGTYEECYSFFDAAVVTPEGHDRARWRFQSNRHARSEPFTHVSNWSDQRSEPGIALAIRNIQANDTIRIIPKAHYRAWRNYVLHAKIEIMGEVKAADLPTASSLRISSAASTQALYKPLEESRKQIRILKLLPGPADSPVFCELNLTDLCSDDHAGYEALSYCWGNTNNLKAIQVSGQQFRVTSNLYTALKRLRHQYDKIRTLWVDAICINQQDPIERAWQVQKMDYVYAKASRVIVWLGEPTEYVGGYEHQELRGLFERSQLPGSSYESFLNDEGPTWNQGTTTDLPLTTEEIVSEIPQSSTGASTLFDFPWFRRIWVLQEVFNATRVVVCGEQTTSWFSILQANVSNNRFMMMPGPLNVRVMPALFSDLFAITRSSNQGHFGYAPQTPVADILDIVVAGLDLDASDPRDKLFALLNLAQPSNDSVLRPDYEKDVSTVFRDFTRWWISSRQSLRILSAVHCSVGRTWQRLSPLPTPLQSTTRPSWTLWHDGRSAWGRASLGLSASTHYRASGETRPDVALLYQNKDPSTLLLKGVLIGSIERIGPFPYFNTDASLSGHRKAYEKLFDPINHRGIFTFGAQGSIGTILDLREPPTDLIQDHLHAHYKYASQTEGAVECHPHCFFSMPNGMTGLCPSMAQEGDLIVVLYGGAVPYVARSSSKIASTPDIKVGRQMEFVGECYLPGYMAGEAIENMEDNTEIFELV</sequence>
<accession>A0A3E2GXM0</accession>
<proteinExistence type="predicted"/>
<feature type="domain" description="Heterokaryon incompatibility" evidence="1">
    <location>
        <begin position="218"/>
        <end position="383"/>
    </location>
</feature>
<evidence type="ECO:0000313" key="2">
    <source>
        <dbReference type="EMBL" id="RFU25767.1"/>
    </source>
</evidence>
<dbReference type="InterPro" id="IPR010730">
    <property type="entry name" value="HET"/>
</dbReference>
<dbReference type="OMA" id="WWIREHN"/>
<keyword evidence="3" id="KW-1185">Reference proteome</keyword>
<dbReference type="PANTHER" id="PTHR24148:SF64">
    <property type="entry name" value="HETEROKARYON INCOMPATIBILITY DOMAIN-CONTAINING PROTEIN"/>
    <property type="match status" value="1"/>
</dbReference>
<dbReference type="AlphaFoldDB" id="A0A3E2GXM0"/>
<evidence type="ECO:0000313" key="3">
    <source>
        <dbReference type="Proteomes" id="UP000258309"/>
    </source>
</evidence>
<dbReference type="InterPro" id="IPR052895">
    <property type="entry name" value="HetReg/Transcr_Mod"/>
</dbReference>
<feature type="non-terminal residue" evidence="2">
    <location>
        <position position="765"/>
    </location>
</feature>
<dbReference type="OrthoDB" id="2157530at2759"/>
<feature type="non-terminal residue" evidence="2">
    <location>
        <position position="1"/>
    </location>
</feature>
<dbReference type="PANTHER" id="PTHR24148">
    <property type="entry name" value="ANKYRIN REPEAT DOMAIN-CONTAINING PROTEIN 39 HOMOLOG-RELATED"/>
    <property type="match status" value="1"/>
</dbReference>